<keyword evidence="6 8" id="KW-0472">Membrane</keyword>
<evidence type="ECO:0000256" key="1">
    <source>
        <dbReference type="ARBA" id="ARBA00004651"/>
    </source>
</evidence>
<proteinExistence type="inferred from homology"/>
<evidence type="ECO:0000313" key="9">
    <source>
        <dbReference type="EMBL" id="NMO01363.1"/>
    </source>
</evidence>
<evidence type="ECO:0000256" key="7">
    <source>
        <dbReference type="SAM" id="MobiDB-lite"/>
    </source>
</evidence>
<dbReference type="InterPro" id="IPR051907">
    <property type="entry name" value="DoxX-like_oxidoreductase"/>
</dbReference>
<dbReference type="GO" id="GO:0005886">
    <property type="term" value="C:plasma membrane"/>
    <property type="evidence" value="ECO:0007669"/>
    <property type="project" value="UniProtKB-SubCell"/>
</dbReference>
<feature type="transmembrane region" description="Helical" evidence="8">
    <location>
        <begin position="223"/>
        <end position="241"/>
    </location>
</feature>
<keyword evidence="5 8" id="KW-1133">Transmembrane helix</keyword>
<evidence type="ECO:0000256" key="2">
    <source>
        <dbReference type="ARBA" id="ARBA00006679"/>
    </source>
</evidence>
<comment type="caution">
    <text evidence="9">The sequence shown here is derived from an EMBL/GenBank/DDBJ whole genome shotgun (WGS) entry which is preliminary data.</text>
</comment>
<gene>
    <name evidence="9" type="ORF">HH308_09065</name>
</gene>
<feature type="transmembrane region" description="Helical" evidence="8">
    <location>
        <begin position="324"/>
        <end position="344"/>
    </location>
</feature>
<dbReference type="PANTHER" id="PTHR33452:SF1">
    <property type="entry name" value="INNER MEMBRANE PROTEIN YPHA-RELATED"/>
    <property type="match status" value="1"/>
</dbReference>
<protein>
    <submittedName>
        <fullName evidence="9">DoxX family protein</fullName>
    </submittedName>
</protein>
<evidence type="ECO:0000256" key="6">
    <source>
        <dbReference type="ARBA" id="ARBA00023136"/>
    </source>
</evidence>
<keyword evidence="3" id="KW-1003">Cell membrane</keyword>
<dbReference type="AlphaFoldDB" id="A0A848KY59"/>
<comment type="subcellular location">
    <subcellularLocation>
        <location evidence="1">Cell membrane</location>
        <topology evidence="1">Multi-pass membrane protein</topology>
    </subcellularLocation>
</comment>
<evidence type="ECO:0000256" key="5">
    <source>
        <dbReference type="ARBA" id="ARBA00022989"/>
    </source>
</evidence>
<evidence type="ECO:0000256" key="3">
    <source>
        <dbReference type="ARBA" id="ARBA00022475"/>
    </source>
</evidence>
<organism evidence="9 10">
    <name type="scientific">Gordonia asplenii</name>
    <dbReference type="NCBI Taxonomy" id="2725283"/>
    <lineage>
        <taxon>Bacteria</taxon>
        <taxon>Bacillati</taxon>
        <taxon>Actinomycetota</taxon>
        <taxon>Actinomycetes</taxon>
        <taxon>Mycobacteriales</taxon>
        <taxon>Gordoniaceae</taxon>
        <taxon>Gordonia</taxon>
    </lineage>
</organism>
<feature type="region of interest" description="Disordered" evidence="7">
    <location>
        <begin position="1"/>
        <end position="130"/>
    </location>
</feature>
<feature type="transmembrane region" description="Helical" evidence="8">
    <location>
        <begin position="293"/>
        <end position="312"/>
    </location>
</feature>
<dbReference type="Proteomes" id="UP000550729">
    <property type="component" value="Unassembled WGS sequence"/>
</dbReference>
<evidence type="ECO:0000256" key="4">
    <source>
        <dbReference type="ARBA" id="ARBA00022692"/>
    </source>
</evidence>
<sequence>MSKRNDSSGPDADTATSPYDDPTSAFTVPAGLRRVEDLDDIDPTELATTPLVVPSRSKLDRRPAGAQRSEQADSLDAADDDAISRDTSPRVVKRVQPRTPTPITELGGEPPLPLTKPLDDDEPYGDQPYDDSPTEAVDFGDVGATTEAFDVEPASKGEARATRVDPVPDVEARRGTLDAGLLLLRVAVGLIALAHGAQKLLGWWGGPGLSGFEAFLLNADKPAIGFAPQAAHYLSIVGPIIETGAGALLVLGLLTPLAASGLLGTMIIAATYRVTLHGSFSFFAAADGVEYELLLVVCAAALVLTGPGRIALDARWGWSRRPMWGSLAFLVIGIAGAITTWIVFNGVNPLR</sequence>
<feature type="transmembrane region" description="Helical" evidence="8">
    <location>
        <begin position="182"/>
        <end position="203"/>
    </location>
</feature>
<name>A0A848KY59_9ACTN</name>
<keyword evidence="4 8" id="KW-0812">Transmembrane</keyword>
<feature type="transmembrane region" description="Helical" evidence="8">
    <location>
        <begin position="248"/>
        <end position="273"/>
    </location>
</feature>
<evidence type="ECO:0000256" key="8">
    <source>
        <dbReference type="SAM" id="Phobius"/>
    </source>
</evidence>
<comment type="similarity">
    <text evidence="2">Belongs to the DoxX family.</text>
</comment>
<dbReference type="InterPro" id="IPR032808">
    <property type="entry name" value="DoxX"/>
</dbReference>
<keyword evidence="10" id="KW-1185">Reference proteome</keyword>
<reference evidence="9 10" key="1">
    <citation type="submission" date="2020-04" db="EMBL/GenBank/DDBJ databases">
        <title>Gordonia sp. nov. TBRC 11910.</title>
        <authorList>
            <person name="Suriyachadkun C."/>
        </authorList>
    </citation>
    <scope>NUCLEOTIDE SEQUENCE [LARGE SCALE GENOMIC DNA]</scope>
    <source>
        <strain evidence="9 10">TBRC 11910</strain>
    </source>
</reference>
<evidence type="ECO:0000313" key="10">
    <source>
        <dbReference type="Proteomes" id="UP000550729"/>
    </source>
</evidence>
<dbReference type="RefSeq" id="WP_170193857.1">
    <property type="nucleotide sequence ID" value="NZ_JABBNB010000007.1"/>
</dbReference>
<dbReference type="Pfam" id="PF07681">
    <property type="entry name" value="DoxX"/>
    <property type="match status" value="1"/>
</dbReference>
<feature type="compositionally biased region" description="Acidic residues" evidence="7">
    <location>
        <begin position="119"/>
        <end position="130"/>
    </location>
</feature>
<dbReference type="EMBL" id="JABBNB010000007">
    <property type="protein sequence ID" value="NMO01363.1"/>
    <property type="molecule type" value="Genomic_DNA"/>
</dbReference>
<dbReference type="PANTHER" id="PTHR33452">
    <property type="entry name" value="OXIDOREDUCTASE CATD-RELATED"/>
    <property type="match status" value="1"/>
</dbReference>
<accession>A0A848KY59</accession>